<dbReference type="RefSeq" id="WP_304544162.1">
    <property type="nucleotide sequence ID" value="NZ_JARPTC010000021.1"/>
</dbReference>
<dbReference type="NCBIfam" id="TIGR00254">
    <property type="entry name" value="GGDEF"/>
    <property type="match status" value="1"/>
</dbReference>
<dbReference type="GO" id="GO:0005886">
    <property type="term" value="C:plasma membrane"/>
    <property type="evidence" value="ECO:0007669"/>
    <property type="project" value="TreeGrafter"/>
</dbReference>
<feature type="domain" description="GGDEF" evidence="1">
    <location>
        <begin position="200"/>
        <end position="329"/>
    </location>
</feature>
<dbReference type="PROSITE" id="PS50887">
    <property type="entry name" value="GGDEF"/>
    <property type="match status" value="1"/>
</dbReference>
<dbReference type="PANTHER" id="PTHR45138:SF9">
    <property type="entry name" value="DIGUANYLATE CYCLASE DGCM-RELATED"/>
    <property type="match status" value="1"/>
</dbReference>
<dbReference type="GO" id="GO:1902201">
    <property type="term" value="P:negative regulation of bacterial-type flagellum-dependent cell motility"/>
    <property type="evidence" value="ECO:0007669"/>
    <property type="project" value="TreeGrafter"/>
</dbReference>
<dbReference type="InterPro" id="IPR000160">
    <property type="entry name" value="GGDEF_dom"/>
</dbReference>
<organism evidence="2 3">
    <name type="scientific">Desulforamulus aquiferis</name>
    <dbReference type="NCBI Taxonomy" id="1397668"/>
    <lineage>
        <taxon>Bacteria</taxon>
        <taxon>Bacillati</taxon>
        <taxon>Bacillota</taxon>
        <taxon>Clostridia</taxon>
        <taxon>Eubacteriales</taxon>
        <taxon>Peptococcaceae</taxon>
        <taxon>Desulforamulus</taxon>
    </lineage>
</organism>
<dbReference type="InterPro" id="IPR043128">
    <property type="entry name" value="Rev_trsase/Diguanyl_cyclase"/>
</dbReference>
<reference evidence="2" key="2">
    <citation type="submission" date="2023-03" db="EMBL/GenBank/DDBJ databases">
        <authorList>
            <person name="Zhang Z."/>
        </authorList>
    </citation>
    <scope>NUCLEOTIDE SEQUENCE</scope>
    <source>
        <strain evidence="2">DSA</strain>
    </source>
</reference>
<dbReference type="Proteomes" id="UP001172911">
    <property type="component" value="Unassembled WGS sequence"/>
</dbReference>
<sequence length="332" mass="37576">MNFGIDVIEKIKNLVEVNEKLTRLHWIVAQIAGENDLKTMYNLILNGFMQIAEVPGCQFVLLDENKQPLEIISRGIDSNQYIVCPNLQEKDKNPLSTVSTNNASYQNSNQKLQSVFLYGRNGETLAVIFALFPEQYKASEETNMILELFTIQVSLALENAILNKKLQDLSETDALTGLFNHRFFAEQLQKEIRKCHRHSRSMSLFMLDVDDFKGYNDTYGHPAGDEILKTLAKVFLKHLKPSDIVARYGGEEFAFILPKTSLHEGISQAETIRTAVVDTVFPYRRVTVSIGVANYPTHTTNASDLLKLADQALYYAKSHGRNKTITVDQSYS</sequence>
<accession>A0AAW7ZGD8</accession>
<keyword evidence="3" id="KW-1185">Reference proteome</keyword>
<proteinExistence type="predicted"/>
<evidence type="ECO:0000313" key="3">
    <source>
        <dbReference type="Proteomes" id="UP001172911"/>
    </source>
</evidence>
<protein>
    <submittedName>
        <fullName evidence="2">GGDEF domain-containing protein</fullName>
    </submittedName>
</protein>
<comment type="caution">
    <text evidence="2">The sequence shown here is derived from an EMBL/GenBank/DDBJ whole genome shotgun (WGS) entry which is preliminary data.</text>
</comment>
<dbReference type="Pfam" id="PF00990">
    <property type="entry name" value="GGDEF"/>
    <property type="match status" value="1"/>
</dbReference>
<dbReference type="SUPFAM" id="SSF55781">
    <property type="entry name" value="GAF domain-like"/>
    <property type="match status" value="1"/>
</dbReference>
<evidence type="ECO:0000259" key="1">
    <source>
        <dbReference type="PROSITE" id="PS50887"/>
    </source>
</evidence>
<dbReference type="InterPro" id="IPR050469">
    <property type="entry name" value="Diguanylate_Cyclase"/>
</dbReference>
<gene>
    <name evidence="2" type="ORF">P6N53_13940</name>
</gene>
<dbReference type="PANTHER" id="PTHR45138">
    <property type="entry name" value="REGULATORY COMPONENTS OF SENSORY TRANSDUCTION SYSTEM"/>
    <property type="match status" value="1"/>
</dbReference>
<dbReference type="SUPFAM" id="SSF55073">
    <property type="entry name" value="Nucleotide cyclase"/>
    <property type="match status" value="1"/>
</dbReference>
<dbReference type="EMBL" id="JARPTC010000021">
    <property type="protein sequence ID" value="MDO7788323.1"/>
    <property type="molecule type" value="Genomic_DNA"/>
</dbReference>
<evidence type="ECO:0000313" key="2">
    <source>
        <dbReference type="EMBL" id="MDO7788323.1"/>
    </source>
</evidence>
<dbReference type="AlphaFoldDB" id="A0AAW7ZGD8"/>
<dbReference type="SMART" id="SM00267">
    <property type="entry name" value="GGDEF"/>
    <property type="match status" value="1"/>
</dbReference>
<name>A0AAW7ZGD8_9FIRM</name>
<reference evidence="2" key="1">
    <citation type="journal article" date="2023" name="J. Hazard. Mater.">
        <title>Anaerobic biodegradation of pyrene and benzo[a]pyrene by a new sulfate-reducing Desulforamulus aquiferis strain DSA.</title>
        <authorList>
            <person name="Zhang Z."/>
            <person name="Sun J."/>
            <person name="Gong X."/>
            <person name="Wang C."/>
            <person name="Wang H."/>
        </authorList>
    </citation>
    <scope>NUCLEOTIDE SEQUENCE</scope>
    <source>
        <strain evidence="2">DSA</strain>
    </source>
</reference>
<dbReference type="CDD" id="cd01949">
    <property type="entry name" value="GGDEF"/>
    <property type="match status" value="1"/>
</dbReference>
<dbReference type="FunFam" id="3.30.70.270:FF:000001">
    <property type="entry name" value="Diguanylate cyclase domain protein"/>
    <property type="match status" value="1"/>
</dbReference>
<dbReference type="GO" id="GO:0043709">
    <property type="term" value="P:cell adhesion involved in single-species biofilm formation"/>
    <property type="evidence" value="ECO:0007669"/>
    <property type="project" value="TreeGrafter"/>
</dbReference>
<dbReference type="Gene3D" id="3.30.70.270">
    <property type="match status" value="1"/>
</dbReference>
<dbReference type="InterPro" id="IPR029787">
    <property type="entry name" value="Nucleotide_cyclase"/>
</dbReference>
<dbReference type="Gene3D" id="3.30.450.40">
    <property type="match status" value="1"/>
</dbReference>
<dbReference type="GO" id="GO:0052621">
    <property type="term" value="F:diguanylate cyclase activity"/>
    <property type="evidence" value="ECO:0007669"/>
    <property type="project" value="TreeGrafter"/>
</dbReference>
<dbReference type="InterPro" id="IPR029016">
    <property type="entry name" value="GAF-like_dom_sf"/>
</dbReference>